<evidence type="ECO:0000256" key="1">
    <source>
        <dbReference type="SAM" id="MobiDB-lite"/>
    </source>
</evidence>
<gene>
    <name evidence="2" type="ORF">FCL54_01230</name>
</gene>
<reference evidence="2 3" key="1">
    <citation type="submission" date="2019-04" db="EMBL/GenBank/DDBJ databases">
        <title>Bacillus caeni sp. nov., a bacterium isolated from mangrove sediment.</title>
        <authorList>
            <person name="Huang H."/>
            <person name="Mo K."/>
            <person name="Hu Y."/>
        </authorList>
    </citation>
    <scope>NUCLEOTIDE SEQUENCE [LARGE SCALE GENOMIC DNA]</scope>
    <source>
        <strain evidence="2 3">HB172195</strain>
    </source>
</reference>
<accession>A0A5R9FDL1</accession>
<comment type="caution">
    <text evidence="2">The sequence shown here is derived from an EMBL/GenBank/DDBJ whole genome shotgun (WGS) entry which is preliminary data.</text>
</comment>
<dbReference type="Proteomes" id="UP000308230">
    <property type="component" value="Unassembled WGS sequence"/>
</dbReference>
<sequence>MELSQNREVIDVHTEPRLPANTENNLTPVDREREVIRVQDNDKSLLDKVKVPATAAVIGGAVGAAAGVLLAPKSGKALREDIGEKANQAKEKSKDLTHKVSDKTSQLKNKVKSMKDKGKKEKTSSSQEPNGYTVRAAADAPITEENADAVVARDIEVVVEETPRANSLEGVVEADIERTEERAPGDPDTLDEVVDDDAQRTVNRAPGDPETLNDVAEQDLEEAYKDDDK</sequence>
<evidence type="ECO:0000313" key="2">
    <source>
        <dbReference type="EMBL" id="TLS38963.1"/>
    </source>
</evidence>
<feature type="compositionally biased region" description="Basic and acidic residues" evidence="1">
    <location>
        <begin position="175"/>
        <end position="185"/>
    </location>
</feature>
<dbReference type="InterPro" id="IPR052928">
    <property type="entry name" value="Desiccation-related_membrane"/>
</dbReference>
<dbReference type="PANTHER" id="PTHR35792">
    <property type="entry name" value="GENERAL STRESS PROTEIN"/>
    <property type="match status" value="1"/>
</dbReference>
<dbReference type="InterPro" id="IPR024623">
    <property type="entry name" value="YtxH"/>
</dbReference>
<feature type="compositionally biased region" description="Basic and acidic residues" evidence="1">
    <location>
        <begin position="85"/>
        <end position="102"/>
    </location>
</feature>
<feature type="region of interest" description="Disordered" evidence="1">
    <location>
        <begin position="85"/>
        <end position="144"/>
    </location>
</feature>
<organism evidence="2 3">
    <name type="scientific">Exobacillus caeni</name>
    <dbReference type="NCBI Taxonomy" id="2574798"/>
    <lineage>
        <taxon>Bacteria</taxon>
        <taxon>Bacillati</taxon>
        <taxon>Bacillota</taxon>
        <taxon>Bacilli</taxon>
        <taxon>Bacillales</taxon>
        <taxon>Guptibacillaceae</taxon>
        <taxon>Exobacillus</taxon>
    </lineage>
</organism>
<dbReference type="PANTHER" id="PTHR35792:SF2">
    <property type="entry name" value="GENERAL STRESS PROTEIN"/>
    <property type="match status" value="1"/>
</dbReference>
<feature type="region of interest" description="Disordered" evidence="1">
    <location>
        <begin position="163"/>
        <end position="229"/>
    </location>
</feature>
<protein>
    <submittedName>
        <fullName evidence="2">YtxH domain-containing protein</fullName>
    </submittedName>
</protein>
<proteinExistence type="predicted"/>
<feature type="compositionally biased region" description="Basic and acidic residues" evidence="1">
    <location>
        <begin position="113"/>
        <end position="123"/>
    </location>
</feature>
<name>A0A5R9FDL1_9BACL</name>
<dbReference type="AlphaFoldDB" id="A0A5R9FDL1"/>
<evidence type="ECO:0000313" key="3">
    <source>
        <dbReference type="Proteomes" id="UP000308230"/>
    </source>
</evidence>
<dbReference type="EMBL" id="SWLG01000001">
    <property type="protein sequence ID" value="TLS38963.1"/>
    <property type="molecule type" value="Genomic_DNA"/>
</dbReference>
<dbReference type="Pfam" id="PF12732">
    <property type="entry name" value="YtxH"/>
    <property type="match status" value="1"/>
</dbReference>
<keyword evidence="3" id="KW-1185">Reference proteome</keyword>
<feature type="region of interest" description="Disordered" evidence="1">
    <location>
        <begin position="1"/>
        <end position="29"/>
    </location>
</feature>